<sequence>MFGIEWIRRLLVGRPTPVIVLGDRSKVALSHITINQDGSKEEFVFGAVRYGVGCEPVGGHKPVTIIETK</sequence>
<dbReference type="Proteomes" id="UP000199119">
    <property type="component" value="Unassembled WGS sequence"/>
</dbReference>
<protein>
    <submittedName>
        <fullName evidence="1">Uncharacterized protein</fullName>
    </submittedName>
</protein>
<reference evidence="2" key="1">
    <citation type="submission" date="2016-10" db="EMBL/GenBank/DDBJ databases">
        <authorList>
            <person name="Varghese N."/>
            <person name="Submissions S."/>
        </authorList>
    </citation>
    <scope>NUCLEOTIDE SEQUENCE [LARGE SCALE GENOMIC DNA]</scope>
    <source>
        <strain evidence="2">DSM 27981</strain>
    </source>
</reference>
<dbReference type="AlphaFoldDB" id="A0A1I2HSU9"/>
<gene>
    <name evidence="1" type="ORF">SAMN04489711_1314</name>
</gene>
<name>A0A1I2HSU9_9BURK</name>
<evidence type="ECO:0000313" key="2">
    <source>
        <dbReference type="Proteomes" id="UP000199119"/>
    </source>
</evidence>
<accession>A0A1I2HSU9</accession>
<organism evidence="1 2">
    <name type="scientific">Paracidovorax wautersii</name>
    <dbReference type="NCBI Taxonomy" id="1177982"/>
    <lineage>
        <taxon>Bacteria</taxon>
        <taxon>Pseudomonadati</taxon>
        <taxon>Pseudomonadota</taxon>
        <taxon>Betaproteobacteria</taxon>
        <taxon>Burkholderiales</taxon>
        <taxon>Comamonadaceae</taxon>
        <taxon>Paracidovorax</taxon>
    </lineage>
</organism>
<evidence type="ECO:0000313" key="1">
    <source>
        <dbReference type="EMBL" id="SFF32523.1"/>
    </source>
</evidence>
<dbReference type="EMBL" id="FONX01000031">
    <property type="protein sequence ID" value="SFF32523.1"/>
    <property type="molecule type" value="Genomic_DNA"/>
</dbReference>
<keyword evidence="2" id="KW-1185">Reference proteome</keyword>
<dbReference type="RefSeq" id="WP_139222952.1">
    <property type="nucleotide sequence ID" value="NZ_FONX01000031.1"/>
</dbReference>
<proteinExistence type="predicted"/>